<dbReference type="RefSeq" id="XP_680513.1">
    <property type="nucleotide sequence ID" value="XM_675421.1"/>
</dbReference>
<name>Q5AWT6_EMENI</name>
<gene>
    <name evidence="1" type="ORF">ANIA_07244</name>
</gene>
<accession>C8VCW8</accession>
<reference evidence="2" key="1">
    <citation type="journal article" date="2005" name="Nature">
        <title>Sequencing of Aspergillus nidulans and comparative analysis with A. fumigatus and A. oryzae.</title>
        <authorList>
            <person name="Galagan J.E."/>
            <person name="Calvo S.E."/>
            <person name="Cuomo C."/>
            <person name="Ma L.J."/>
            <person name="Wortman J.R."/>
            <person name="Batzoglou S."/>
            <person name="Lee S.I."/>
            <person name="Basturkmen M."/>
            <person name="Spevak C.C."/>
            <person name="Clutterbuck J."/>
            <person name="Kapitonov V."/>
            <person name="Jurka J."/>
            <person name="Scazzocchio C."/>
            <person name="Farman M."/>
            <person name="Butler J."/>
            <person name="Purcell S."/>
            <person name="Harris S."/>
            <person name="Braus G.H."/>
            <person name="Draht O."/>
            <person name="Busch S."/>
            <person name="D'Enfert C."/>
            <person name="Bouchier C."/>
            <person name="Goldman G.H."/>
            <person name="Bell-Pedersen D."/>
            <person name="Griffiths-Jones S."/>
            <person name="Doonan J.H."/>
            <person name="Yu J."/>
            <person name="Vienken K."/>
            <person name="Pain A."/>
            <person name="Freitag M."/>
            <person name="Selker E.U."/>
            <person name="Archer D.B."/>
            <person name="Penalva M.A."/>
            <person name="Oakley B.R."/>
            <person name="Momany M."/>
            <person name="Tanaka T."/>
            <person name="Kumagai T."/>
            <person name="Asai K."/>
            <person name="Machida M."/>
            <person name="Nierman W.C."/>
            <person name="Denning D.W."/>
            <person name="Caddick M."/>
            <person name="Hynes M."/>
            <person name="Paoletti M."/>
            <person name="Fischer R."/>
            <person name="Miller B."/>
            <person name="Dyer P."/>
            <person name="Sachs M.S."/>
            <person name="Osmani S.A."/>
            <person name="Birren B.W."/>
        </authorList>
    </citation>
    <scope>NUCLEOTIDE SEQUENCE [LARGE SCALE GENOMIC DNA]</scope>
    <source>
        <strain evidence="2">FGSC A4 / ATCC 38163 / CBS 112.46 / NRRL 194 / M139</strain>
    </source>
</reference>
<organism evidence="1 2">
    <name type="scientific">Emericella nidulans (strain FGSC A4 / ATCC 38163 / CBS 112.46 / NRRL 194 / M139)</name>
    <name type="common">Aspergillus nidulans</name>
    <dbReference type="NCBI Taxonomy" id="227321"/>
    <lineage>
        <taxon>Eukaryota</taxon>
        <taxon>Fungi</taxon>
        <taxon>Dikarya</taxon>
        <taxon>Ascomycota</taxon>
        <taxon>Pezizomycotina</taxon>
        <taxon>Eurotiomycetes</taxon>
        <taxon>Eurotiomycetidae</taxon>
        <taxon>Eurotiales</taxon>
        <taxon>Aspergillaceae</taxon>
        <taxon>Aspergillus</taxon>
        <taxon>Aspergillus subgen. Nidulantes</taxon>
    </lineage>
</organism>
<keyword evidence="2" id="KW-1185">Reference proteome</keyword>
<evidence type="ECO:0000313" key="1">
    <source>
        <dbReference type="EMBL" id="CBF78780.1"/>
    </source>
</evidence>
<evidence type="ECO:0000313" key="2">
    <source>
        <dbReference type="Proteomes" id="UP000000560"/>
    </source>
</evidence>
<protein>
    <submittedName>
        <fullName evidence="1">Uncharacterized protein</fullName>
    </submittedName>
</protein>
<accession>Q5AWT6</accession>
<dbReference type="VEuPathDB" id="FungiDB:AN7244"/>
<dbReference type="GeneID" id="2870138"/>
<reference evidence="2" key="2">
    <citation type="journal article" date="2009" name="Fungal Genet. Biol.">
        <title>The 2008 update of the Aspergillus nidulans genome annotation: a community effort.</title>
        <authorList>
            <person name="Wortman J.R."/>
            <person name="Gilsenan J.M."/>
            <person name="Joardar V."/>
            <person name="Deegan J."/>
            <person name="Clutterbuck J."/>
            <person name="Andersen M.R."/>
            <person name="Archer D."/>
            <person name="Bencina M."/>
            <person name="Braus G."/>
            <person name="Coutinho P."/>
            <person name="von Dohren H."/>
            <person name="Doonan J."/>
            <person name="Driessen A.J."/>
            <person name="Durek P."/>
            <person name="Espeso E."/>
            <person name="Fekete E."/>
            <person name="Flipphi M."/>
            <person name="Estrada C.G."/>
            <person name="Geysens S."/>
            <person name="Goldman G."/>
            <person name="de Groot P.W."/>
            <person name="Hansen K."/>
            <person name="Harris S.D."/>
            <person name="Heinekamp T."/>
            <person name="Helmstaedt K."/>
            <person name="Henrissat B."/>
            <person name="Hofmann G."/>
            <person name="Homan T."/>
            <person name="Horio T."/>
            <person name="Horiuchi H."/>
            <person name="James S."/>
            <person name="Jones M."/>
            <person name="Karaffa L."/>
            <person name="Karanyi Z."/>
            <person name="Kato M."/>
            <person name="Keller N."/>
            <person name="Kelly D.E."/>
            <person name="Kiel J.A."/>
            <person name="Kim J.M."/>
            <person name="van der Klei I.J."/>
            <person name="Klis F.M."/>
            <person name="Kovalchuk A."/>
            <person name="Krasevec N."/>
            <person name="Kubicek C.P."/>
            <person name="Liu B."/>
            <person name="Maccabe A."/>
            <person name="Meyer V."/>
            <person name="Mirabito P."/>
            <person name="Miskei M."/>
            <person name="Mos M."/>
            <person name="Mullins J."/>
            <person name="Nelson D.R."/>
            <person name="Nielsen J."/>
            <person name="Oakley B.R."/>
            <person name="Osmani S.A."/>
            <person name="Pakula T."/>
            <person name="Paszewski A."/>
            <person name="Paulsen I."/>
            <person name="Pilsyk S."/>
            <person name="Pocsi I."/>
            <person name="Punt P.J."/>
            <person name="Ram A.F."/>
            <person name="Ren Q."/>
            <person name="Robellet X."/>
            <person name="Robson G."/>
            <person name="Seiboth B."/>
            <person name="van Solingen P."/>
            <person name="Specht T."/>
            <person name="Sun J."/>
            <person name="Taheri-Talesh N."/>
            <person name="Takeshita N."/>
            <person name="Ussery D."/>
            <person name="vanKuyk P.A."/>
            <person name="Visser H."/>
            <person name="van de Vondervoort P.J."/>
            <person name="de Vries R.P."/>
            <person name="Walton J."/>
            <person name="Xiang X."/>
            <person name="Xiong Y."/>
            <person name="Zeng A.P."/>
            <person name="Brandt B.W."/>
            <person name="Cornell M.J."/>
            <person name="van den Hondel C.A."/>
            <person name="Visser J."/>
            <person name="Oliver S.G."/>
            <person name="Turner G."/>
        </authorList>
    </citation>
    <scope>GENOME REANNOTATION</scope>
    <source>
        <strain evidence="2">FGSC A4 / ATCC 38163 / CBS 112.46 / NRRL 194 / M139</strain>
    </source>
</reference>
<dbReference type="EMBL" id="BN001304">
    <property type="protein sequence ID" value="CBF78780.1"/>
    <property type="molecule type" value="Genomic_DNA"/>
</dbReference>
<dbReference type="InParanoid" id="Q5AWT6"/>
<dbReference type="AlphaFoldDB" id="Q5AWT6"/>
<dbReference type="KEGG" id="ani:ANIA_07244"/>
<sequence length="108" mass="12071">MRSTDCERDNGHTGTKDSVDFVASPSHCFMSVSFLHCYTGLALGHMMGLLMCMEIQAHFAYAARLSQTYVFSRLATLGANFAREGNVKSWSLANIWRYKLRGIAPCKL</sequence>
<dbReference type="Proteomes" id="UP000000560">
    <property type="component" value="Chromosome IV"/>
</dbReference>
<dbReference type="HOGENOM" id="CLU_2196935_0_0_1"/>
<proteinExistence type="predicted"/>